<dbReference type="InterPro" id="IPR036322">
    <property type="entry name" value="WD40_repeat_dom_sf"/>
</dbReference>
<dbReference type="GO" id="GO:0034657">
    <property type="term" value="C:GID complex"/>
    <property type="evidence" value="ECO:0007669"/>
    <property type="project" value="EnsemblFungi"/>
</dbReference>
<name>A0A1G4JZ29_9SACH</name>
<dbReference type="PANTHER" id="PTHR22838:SF0">
    <property type="entry name" value="WD REPEAT-CONTAINING PROTEIN 26"/>
    <property type="match status" value="1"/>
</dbReference>
<dbReference type="GO" id="GO:0045721">
    <property type="term" value="P:negative regulation of gluconeogenesis"/>
    <property type="evidence" value="ECO:0007669"/>
    <property type="project" value="EnsemblFungi"/>
</dbReference>
<dbReference type="GO" id="GO:0043161">
    <property type="term" value="P:proteasome-mediated ubiquitin-dependent protein catabolic process"/>
    <property type="evidence" value="ECO:0007669"/>
    <property type="project" value="EnsemblFungi"/>
</dbReference>
<dbReference type="PROSITE" id="PS50082">
    <property type="entry name" value="WD_REPEATS_2"/>
    <property type="match status" value="2"/>
</dbReference>
<keyword evidence="6" id="KW-1185">Reference proteome</keyword>
<feature type="compositionally biased region" description="Low complexity" evidence="4">
    <location>
        <begin position="331"/>
        <end position="347"/>
    </location>
</feature>
<dbReference type="GO" id="GO:0005777">
    <property type="term" value="C:peroxisome"/>
    <property type="evidence" value="ECO:0007669"/>
    <property type="project" value="EnsemblFungi"/>
</dbReference>
<organism evidence="5 6">
    <name type="scientific">Lachancea dasiensis</name>
    <dbReference type="NCBI Taxonomy" id="1072105"/>
    <lineage>
        <taxon>Eukaryota</taxon>
        <taxon>Fungi</taxon>
        <taxon>Dikarya</taxon>
        <taxon>Ascomycota</taxon>
        <taxon>Saccharomycotina</taxon>
        <taxon>Saccharomycetes</taxon>
        <taxon>Saccharomycetales</taxon>
        <taxon>Saccharomycetaceae</taxon>
        <taxon>Lachancea</taxon>
    </lineage>
</organism>
<dbReference type="Gene3D" id="2.130.10.10">
    <property type="entry name" value="YVTN repeat-like/Quinoprotein amine dehydrogenase"/>
    <property type="match status" value="2"/>
</dbReference>
<dbReference type="InterPro" id="IPR001680">
    <property type="entry name" value="WD40_rpt"/>
</dbReference>
<accession>A0A1G4JZ29</accession>
<evidence type="ECO:0000256" key="4">
    <source>
        <dbReference type="SAM" id="MobiDB-lite"/>
    </source>
</evidence>
<sequence length="749" mass="85495">MPVEFGSSKGSLTREGVFIPAYQHRPPRSPPMSNEDLEFSRSPFDKVQLTKLLIDTLHEMGYPESAVSLQKESGGIEVESGSIQMLFSAIKHGQFEVIDLRMLVNLPLRRENLQAWLSHEDLSLSQEIDTHSSETTVRGDEENAMKIDNIISRNTNWNRFFNTMQQELSVLEPLVQRMADFDVRALKSLLDTVEILVLINKQVFLELMFEQQDSSLAVFFLRAIFRKFIQLWESLLMYQESSYALTPDALLKQMTSILTFPLDSGQLCDVWPGNVEKSRELLIRSISKYIDPNDLVPRGRLLTLLSQAIKYQNSQDVLNFDDDDYDDDVDNNNNSNNSGHSVRSGSRHYNLLQDNSSTSHRISFDTEKMLTQNADEIWYLEFSPDGKYLASASADSLTDRKVLIYDVERDFQVYKVLGGNDQCVLYLSFSPDSRYLVSCPFNEEAKVYDIHQKGEPTDLNQDFEGALVAEIIQPCDSFKIYEAEGTPNGNSPRIWCCSWFHTEWNRGRFALGSPDRDVIVYDITTKTILCKLSQLMSSTTGASQEQFPRVHDLKITHDDKYLIVMAHEFFVDTYDVSQLPAVHSVESITDTNLDIPGCRVSKVSRLNVGKRMTCLTIPQAKTFCESNDSLVLINVQPHELQLWDFKEQILVQKYYGQRQLQFIIRSCFGYDNKLVASGSEDGKIYIWDRYHGNIVSVLSGHETERSLGRGTTKTFGRNCNIVVWNPVNKKIFASGGDDGLIKIWRVVRG</sequence>
<dbReference type="InterPro" id="IPR051350">
    <property type="entry name" value="WD_repeat-ST_regulator"/>
</dbReference>
<evidence type="ECO:0000313" key="6">
    <source>
        <dbReference type="Proteomes" id="UP000190274"/>
    </source>
</evidence>
<evidence type="ECO:0000256" key="3">
    <source>
        <dbReference type="PROSITE-ProRule" id="PRU00221"/>
    </source>
</evidence>
<dbReference type="Pfam" id="PF23627">
    <property type="entry name" value="LisH_WDR26"/>
    <property type="match status" value="1"/>
</dbReference>
<evidence type="ECO:0000313" key="5">
    <source>
        <dbReference type="EMBL" id="SCU96455.1"/>
    </source>
</evidence>
<dbReference type="EMBL" id="LT598461">
    <property type="protein sequence ID" value="SCU96455.1"/>
    <property type="molecule type" value="Genomic_DNA"/>
</dbReference>
<gene>
    <name evidence="5" type="ORF">LADA_0H01024G</name>
</gene>
<dbReference type="STRING" id="1266660.A0A1G4JZ29"/>
<dbReference type="AlphaFoldDB" id="A0A1G4JZ29"/>
<feature type="region of interest" description="Disordered" evidence="4">
    <location>
        <begin position="322"/>
        <end position="347"/>
    </location>
</feature>
<evidence type="ECO:0000256" key="1">
    <source>
        <dbReference type="ARBA" id="ARBA00022574"/>
    </source>
</evidence>
<evidence type="ECO:0000256" key="2">
    <source>
        <dbReference type="ARBA" id="ARBA00022737"/>
    </source>
</evidence>
<proteinExistence type="predicted"/>
<dbReference type="Pfam" id="PF00400">
    <property type="entry name" value="WD40"/>
    <property type="match status" value="4"/>
</dbReference>
<feature type="repeat" description="WD" evidence="3">
    <location>
        <begin position="728"/>
        <end position="749"/>
    </location>
</feature>
<reference evidence="5 6" key="1">
    <citation type="submission" date="2016-03" db="EMBL/GenBank/DDBJ databases">
        <authorList>
            <person name="Devillers H."/>
        </authorList>
    </citation>
    <scope>NUCLEOTIDE SEQUENCE [LARGE SCALE GENOMIC DNA]</scope>
    <source>
        <strain evidence="5">CBS 10888</strain>
    </source>
</reference>
<dbReference type="Proteomes" id="UP000190274">
    <property type="component" value="Chromosome H"/>
</dbReference>
<protein>
    <submittedName>
        <fullName evidence="5">LADA_0H01024g1_1</fullName>
    </submittedName>
</protein>
<keyword evidence="2" id="KW-0677">Repeat</keyword>
<feature type="repeat" description="WD" evidence="3">
    <location>
        <begin position="671"/>
        <end position="697"/>
    </location>
</feature>
<dbReference type="OrthoDB" id="972532at2759"/>
<dbReference type="SMART" id="SM00320">
    <property type="entry name" value="WD40"/>
    <property type="match status" value="5"/>
</dbReference>
<keyword evidence="1 3" id="KW-0853">WD repeat</keyword>
<dbReference type="InterPro" id="IPR015943">
    <property type="entry name" value="WD40/YVTN_repeat-like_dom_sf"/>
</dbReference>
<dbReference type="SUPFAM" id="SSF50978">
    <property type="entry name" value="WD40 repeat-like"/>
    <property type="match status" value="1"/>
</dbReference>
<dbReference type="PANTHER" id="PTHR22838">
    <property type="entry name" value="WD REPEAT PROTEIN 26-RELATED"/>
    <property type="match status" value="1"/>
</dbReference>